<organism evidence="3 4">
    <name type="scientific">Chrysophaeum taylorii</name>
    <dbReference type="NCBI Taxonomy" id="2483200"/>
    <lineage>
        <taxon>Eukaryota</taxon>
        <taxon>Sar</taxon>
        <taxon>Stramenopiles</taxon>
        <taxon>Ochrophyta</taxon>
        <taxon>Pelagophyceae</taxon>
        <taxon>Pelagomonadales</taxon>
        <taxon>Pelagomonadaceae</taxon>
        <taxon>Chrysophaeum</taxon>
    </lineage>
</organism>
<dbReference type="InterPro" id="IPR011993">
    <property type="entry name" value="PH-like_dom_sf"/>
</dbReference>
<feature type="transmembrane region" description="Helical" evidence="1">
    <location>
        <begin position="429"/>
        <end position="450"/>
    </location>
</feature>
<feature type="domain" description="PH" evidence="2">
    <location>
        <begin position="149"/>
        <end position="261"/>
    </location>
</feature>
<sequence>MLEITYTVPLELLTAPQLKGLLEAHRVSVWDVTEARELRELAKQHGIEGRRLRGTAAIEAKAKEMLGVSSRLDRTIQCEPNAELGLVLRQVNEWAIVVEAQPKLEVRVGDVISAVDGKSVLLERYEDMFAALRAAKQASRPYTLTFRRAPFHRGWLCKRSRRKSGSILSGVLGWRKRFFVLAYGALAYYDEDPKRGGTIKGQFSLSHHAIIATAPKQFMSGTDRDPGIVLSKGPNDRLVLKAARSPSDIHEWAALLHIAIAHANGGNDLLRTETRRRLETELLKQTLEQEVSALVASSSCGERLAEDAYRAIAEHATRELHTIQLKNAVREDPYGELGPLARRLASRVRVASLDRVRTRLESRVSARVLLSSTSGSLATRPLLFSYACLGDEARFAVRLHTSASVPTVPVLHAVIYGHHKRVRASRRGLRALAVALGLALSFDTAIFFLLSCHTLYDNERDLDDAIISELALLEEEAV</sequence>
<dbReference type="Pfam" id="PF00169">
    <property type="entry name" value="PH"/>
    <property type="match status" value="1"/>
</dbReference>
<dbReference type="CDD" id="cd00821">
    <property type="entry name" value="PH"/>
    <property type="match status" value="1"/>
</dbReference>
<dbReference type="InterPro" id="IPR036034">
    <property type="entry name" value="PDZ_sf"/>
</dbReference>
<comment type="caution">
    <text evidence="3">The sequence shown here is derived from an EMBL/GenBank/DDBJ whole genome shotgun (WGS) entry which is preliminary data.</text>
</comment>
<name>A0AAD7XNK4_9STRA</name>
<dbReference type="Gene3D" id="2.30.29.30">
    <property type="entry name" value="Pleckstrin-homology domain (PH domain)/Phosphotyrosine-binding domain (PTB)"/>
    <property type="match status" value="1"/>
</dbReference>
<evidence type="ECO:0000259" key="2">
    <source>
        <dbReference type="PROSITE" id="PS50003"/>
    </source>
</evidence>
<dbReference type="SMART" id="SM00233">
    <property type="entry name" value="PH"/>
    <property type="match status" value="1"/>
</dbReference>
<proteinExistence type="predicted"/>
<keyword evidence="4" id="KW-1185">Reference proteome</keyword>
<dbReference type="Proteomes" id="UP001230188">
    <property type="component" value="Unassembled WGS sequence"/>
</dbReference>
<keyword evidence="1" id="KW-0812">Transmembrane</keyword>
<evidence type="ECO:0000256" key="1">
    <source>
        <dbReference type="SAM" id="Phobius"/>
    </source>
</evidence>
<accession>A0AAD7XNK4</accession>
<dbReference type="AlphaFoldDB" id="A0AAD7XNK4"/>
<evidence type="ECO:0000313" key="4">
    <source>
        <dbReference type="Proteomes" id="UP001230188"/>
    </source>
</evidence>
<dbReference type="SUPFAM" id="SSF50156">
    <property type="entry name" value="PDZ domain-like"/>
    <property type="match status" value="1"/>
</dbReference>
<dbReference type="PROSITE" id="PS50003">
    <property type="entry name" value="PH_DOMAIN"/>
    <property type="match status" value="1"/>
</dbReference>
<protein>
    <recommendedName>
        <fullName evidence="2">PH domain-containing protein</fullName>
    </recommendedName>
</protein>
<keyword evidence="1" id="KW-1133">Transmembrane helix</keyword>
<dbReference type="InterPro" id="IPR001849">
    <property type="entry name" value="PH_domain"/>
</dbReference>
<dbReference type="EMBL" id="JAQMWT010000288">
    <property type="protein sequence ID" value="KAJ8606212.1"/>
    <property type="molecule type" value="Genomic_DNA"/>
</dbReference>
<keyword evidence="1" id="KW-0472">Membrane</keyword>
<gene>
    <name evidence="3" type="ORF">CTAYLR_010495</name>
</gene>
<dbReference type="SUPFAM" id="SSF50729">
    <property type="entry name" value="PH domain-like"/>
    <property type="match status" value="1"/>
</dbReference>
<reference evidence="3" key="1">
    <citation type="submission" date="2023-01" db="EMBL/GenBank/DDBJ databases">
        <title>Metagenome sequencing of chrysophaentin producing Chrysophaeum taylorii.</title>
        <authorList>
            <person name="Davison J."/>
            <person name="Bewley C."/>
        </authorList>
    </citation>
    <scope>NUCLEOTIDE SEQUENCE</scope>
    <source>
        <strain evidence="3">NIES-1699</strain>
    </source>
</reference>
<evidence type="ECO:0000313" key="3">
    <source>
        <dbReference type="EMBL" id="KAJ8606212.1"/>
    </source>
</evidence>